<dbReference type="InterPro" id="IPR055347">
    <property type="entry name" value="UTP6_N"/>
</dbReference>
<keyword evidence="5" id="KW-0539">Nucleus</keyword>
<proteinExistence type="inferred from homology"/>
<dbReference type="OMA" id="CKQWNAK"/>
<dbReference type="EMBL" id="UFQT01000144">
    <property type="protein sequence ID" value="SSX20853.1"/>
    <property type="molecule type" value="Genomic_DNA"/>
</dbReference>
<reference evidence="9" key="2">
    <citation type="submission" date="2018-07" db="EMBL/GenBank/DDBJ databases">
        <authorList>
            <person name="Quirk P.G."/>
            <person name="Krulwich T.A."/>
        </authorList>
    </citation>
    <scope>NUCLEOTIDE SEQUENCE</scope>
</reference>
<dbReference type="AlphaFoldDB" id="A0A336LW32"/>
<dbReference type="InterPro" id="IPR011990">
    <property type="entry name" value="TPR-like_helical_dom_sf"/>
</dbReference>
<name>A0A336LW32_CULSO</name>
<sequence length="599" mass="70457">MAEFVQLRKELCLTEYEQMKKLQIFTDDEIRKIKKTRENYEYKIERHVKDIKDYCEFIKYERNVLSLVCERRRGGKRVREKKALERIVAGKIRGLYLKVLARFPKELRLWDSYIKFCQMYHFTYELSEVLERMLKYHSDKPEVWLKAVMLEYSDIGNLVKAKEYLITGLKHHPTDIQLYKAFIQIELSEIQASDDNEKITAVEEKEIETAVGCCQSIYRNAKSKINDVQFYLEMLDVTLNFKFARNLSKEIISDLKDKFSDNSKTWNYFAQAELKGVSVYTLDESDTDDVRSVKLNIKKCVEIYEKALENVKTTEMCSLYIETMLNLNSDMTSEANFKRKCLGNAFKMGHETDLMSPEHYSTYIKLILEGNSTKSDLVEEIFEKSLKLYKESSELWLIRLSYTIKNYDELTVESIFQSAITALNEDKELPLWEAMFNYHAVQLNNENSLDAFFQKAINHKNSIISSHFKPNYIEWLCLTKNIQIARQTYKKLTLNSNPCLELHRKMAQIETAQLTVNKAAGRECYEYAVQFYGRTNVEIWLEYIAFERDYGDAKLTGNIHERARKVLKSDELVSEFIERHNLLISGVLTLAGEIKNENH</sequence>
<gene>
    <name evidence="9" type="primary">CSON002680</name>
</gene>
<dbReference type="InterPro" id="IPR056907">
    <property type="entry name" value="UTP6_C"/>
</dbReference>
<dbReference type="VEuPathDB" id="VectorBase:CSON002680"/>
<reference evidence="8" key="1">
    <citation type="submission" date="2018-04" db="EMBL/GenBank/DDBJ databases">
        <authorList>
            <person name="Go L.Y."/>
            <person name="Mitchell J.A."/>
        </authorList>
    </citation>
    <scope>NUCLEOTIDE SEQUENCE</scope>
    <source>
        <tissue evidence="8">Whole organism</tissue>
    </source>
</reference>
<dbReference type="GO" id="GO:0000462">
    <property type="term" value="P:maturation of SSU-rRNA from tricistronic rRNA transcript (SSU-rRNA, 5.8S rRNA, LSU-rRNA)"/>
    <property type="evidence" value="ECO:0007669"/>
    <property type="project" value="InterPro"/>
</dbReference>
<dbReference type="InterPro" id="IPR013949">
    <property type="entry name" value="Utp6"/>
</dbReference>
<evidence type="ECO:0000259" key="6">
    <source>
        <dbReference type="Pfam" id="PF08640"/>
    </source>
</evidence>
<feature type="domain" description="U3 small nucleolar RNA-associated protein 6 homolog C-terminal" evidence="7">
    <location>
        <begin position="299"/>
        <end position="567"/>
    </location>
</feature>
<evidence type="ECO:0000259" key="7">
    <source>
        <dbReference type="Pfam" id="PF24892"/>
    </source>
</evidence>
<feature type="domain" description="U3 small nucleolar RNA-associated protein 6 N-terminal" evidence="6">
    <location>
        <begin position="10"/>
        <end position="80"/>
    </location>
</feature>
<evidence type="ECO:0000256" key="2">
    <source>
        <dbReference type="ARBA" id="ARBA00010734"/>
    </source>
</evidence>
<dbReference type="GO" id="GO:0032040">
    <property type="term" value="C:small-subunit processome"/>
    <property type="evidence" value="ECO:0007669"/>
    <property type="project" value="TreeGrafter"/>
</dbReference>
<dbReference type="Pfam" id="PF08640">
    <property type="entry name" value="U3_assoc_6"/>
    <property type="match status" value="1"/>
</dbReference>
<dbReference type="Gene3D" id="1.25.40.10">
    <property type="entry name" value="Tetratricopeptide repeat domain"/>
    <property type="match status" value="3"/>
</dbReference>
<keyword evidence="3" id="KW-0698">rRNA processing</keyword>
<dbReference type="Pfam" id="PF24892">
    <property type="entry name" value="UTP6_C"/>
    <property type="match status" value="1"/>
</dbReference>
<evidence type="ECO:0000256" key="1">
    <source>
        <dbReference type="ARBA" id="ARBA00004604"/>
    </source>
</evidence>
<evidence type="ECO:0000313" key="8">
    <source>
        <dbReference type="EMBL" id="SSX00473.1"/>
    </source>
</evidence>
<evidence type="ECO:0000313" key="9">
    <source>
        <dbReference type="EMBL" id="SSX20853.1"/>
    </source>
</evidence>
<dbReference type="SUPFAM" id="SSF48452">
    <property type="entry name" value="TPR-like"/>
    <property type="match status" value="2"/>
</dbReference>
<evidence type="ECO:0000256" key="4">
    <source>
        <dbReference type="ARBA" id="ARBA00022737"/>
    </source>
</evidence>
<dbReference type="EMBL" id="UFQS01000144">
    <property type="protein sequence ID" value="SSX00473.1"/>
    <property type="molecule type" value="Genomic_DNA"/>
</dbReference>
<comment type="subcellular location">
    <subcellularLocation>
        <location evidence="1">Nucleus</location>
        <location evidence="1">Nucleolus</location>
    </subcellularLocation>
</comment>
<dbReference type="GO" id="GO:0030515">
    <property type="term" value="F:snoRNA binding"/>
    <property type="evidence" value="ECO:0007669"/>
    <property type="project" value="InterPro"/>
</dbReference>
<dbReference type="PANTHER" id="PTHR23271:SF1">
    <property type="entry name" value="U3 SMALL NUCLEOLAR RNA-ASSOCIATED PROTEIN 6 HOMOLOG"/>
    <property type="match status" value="1"/>
</dbReference>
<evidence type="ECO:0000256" key="3">
    <source>
        <dbReference type="ARBA" id="ARBA00022552"/>
    </source>
</evidence>
<dbReference type="InterPro" id="IPR003107">
    <property type="entry name" value="HAT"/>
</dbReference>
<dbReference type="GO" id="GO:0034388">
    <property type="term" value="C:Pwp2p-containing subcomplex of 90S preribosome"/>
    <property type="evidence" value="ECO:0007669"/>
    <property type="project" value="TreeGrafter"/>
</dbReference>
<organism evidence="9">
    <name type="scientific">Culicoides sonorensis</name>
    <name type="common">Biting midge</name>
    <dbReference type="NCBI Taxonomy" id="179676"/>
    <lineage>
        <taxon>Eukaryota</taxon>
        <taxon>Metazoa</taxon>
        <taxon>Ecdysozoa</taxon>
        <taxon>Arthropoda</taxon>
        <taxon>Hexapoda</taxon>
        <taxon>Insecta</taxon>
        <taxon>Pterygota</taxon>
        <taxon>Neoptera</taxon>
        <taxon>Endopterygota</taxon>
        <taxon>Diptera</taxon>
        <taxon>Nematocera</taxon>
        <taxon>Chironomoidea</taxon>
        <taxon>Ceratopogonidae</taxon>
        <taxon>Ceratopogoninae</taxon>
        <taxon>Culicoides</taxon>
        <taxon>Monoculicoides</taxon>
    </lineage>
</organism>
<keyword evidence="4" id="KW-0677">Repeat</keyword>
<accession>A0A336LW32</accession>
<protein>
    <submittedName>
        <fullName evidence="9">CSON002680 protein</fullName>
    </submittedName>
</protein>
<evidence type="ECO:0000256" key="5">
    <source>
        <dbReference type="ARBA" id="ARBA00023242"/>
    </source>
</evidence>
<dbReference type="PANTHER" id="PTHR23271">
    <property type="entry name" value="HEPATOCELLULAR CARCINOMA-ASSOCIATED ANTIGEN 66"/>
    <property type="match status" value="1"/>
</dbReference>
<comment type="similarity">
    <text evidence="2">Belongs to the UTP6 family.</text>
</comment>
<dbReference type="SMART" id="SM00386">
    <property type="entry name" value="HAT"/>
    <property type="match status" value="8"/>
</dbReference>